<protein>
    <recommendedName>
        <fullName evidence="3">DUF2785 domain-containing protein</fullName>
    </recommendedName>
</protein>
<dbReference type="Pfam" id="PF10978">
    <property type="entry name" value="DUF2785"/>
    <property type="match status" value="1"/>
</dbReference>
<dbReference type="InterPro" id="IPR021247">
    <property type="entry name" value="DUF2785"/>
</dbReference>
<proteinExistence type="predicted"/>
<sequence length="279" mass="33100">MDIHDLHLQLEELQQNDYLYLHTCNVKEITFTMMQHIGTIDAYTREMLIYPCFQYFIQHSLLESSQLEILLASCLNANYLYFEISPSQNDGIFTRSYTLALLALIIQYDTEHPFLPENQLVDALEKILQYFKLEKDYRVYIPDKGYTRHILHGSSALHALIKNPNISNIHYEKVIHCLLNTTFHHQDVLYNNEDEYLITPLLAILQHEFPQKQFLSILTKKIQRLSQVKERLTPTQFAVLYGNIKTFLRTLFFRTKKDISLTNIPNQIEKILYQFPQYF</sequence>
<organism evidence="1 2">
    <name type="scientific">Bacillus cereus</name>
    <dbReference type="NCBI Taxonomy" id="1396"/>
    <lineage>
        <taxon>Bacteria</taxon>
        <taxon>Bacillati</taxon>
        <taxon>Bacillota</taxon>
        <taxon>Bacilli</taxon>
        <taxon>Bacillales</taxon>
        <taxon>Bacillaceae</taxon>
        <taxon>Bacillus</taxon>
        <taxon>Bacillus cereus group</taxon>
    </lineage>
</organism>
<reference evidence="1 2" key="1">
    <citation type="submission" date="2017-01" db="EMBL/GenBank/DDBJ databases">
        <title>Bacillus cereus isolates.</title>
        <authorList>
            <person name="Beno S.M."/>
        </authorList>
    </citation>
    <scope>NUCLEOTIDE SEQUENCE [LARGE SCALE GENOMIC DNA]</scope>
    <source>
        <strain evidence="1 2">FSL K6-1030</strain>
    </source>
</reference>
<evidence type="ECO:0000313" key="1">
    <source>
        <dbReference type="EMBL" id="OOR72489.1"/>
    </source>
</evidence>
<evidence type="ECO:0000313" key="2">
    <source>
        <dbReference type="Proteomes" id="UP000190641"/>
    </source>
</evidence>
<dbReference type="Proteomes" id="UP000190641">
    <property type="component" value="Unassembled WGS sequence"/>
</dbReference>
<dbReference type="AlphaFoldDB" id="A0A9X6B5S1"/>
<dbReference type="EMBL" id="MUAU01000116">
    <property type="protein sequence ID" value="OOR72489.1"/>
    <property type="molecule type" value="Genomic_DNA"/>
</dbReference>
<name>A0A9X6B5S1_BACCE</name>
<evidence type="ECO:0008006" key="3">
    <source>
        <dbReference type="Google" id="ProtNLM"/>
    </source>
</evidence>
<accession>A0A9X6B5S1</accession>
<dbReference type="RefSeq" id="WP_078187246.1">
    <property type="nucleotide sequence ID" value="NZ_CP090082.1"/>
</dbReference>
<comment type="caution">
    <text evidence="1">The sequence shown here is derived from an EMBL/GenBank/DDBJ whole genome shotgun (WGS) entry which is preliminary data.</text>
</comment>
<gene>
    <name evidence="1" type="ORF">BLX06_24605</name>
</gene>